<reference evidence="4" key="1">
    <citation type="submission" date="2016-10" db="EMBL/GenBank/DDBJ databases">
        <authorList>
            <person name="Varghese N."/>
            <person name="Submissions S."/>
        </authorList>
    </citation>
    <scope>NUCLEOTIDE SEQUENCE [LARGE SCALE GENOMIC DNA]</scope>
    <source>
        <strain evidence="4">CGMCC 4.6609</strain>
    </source>
</reference>
<keyword evidence="2" id="KW-0812">Transmembrane</keyword>
<keyword evidence="2" id="KW-1133">Transmembrane helix</keyword>
<evidence type="ECO:0000256" key="1">
    <source>
        <dbReference type="SAM" id="MobiDB-lite"/>
    </source>
</evidence>
<dbReference type="STRING" id="641025.SAMN05421507_1369"/>
<dbReference type="OrthoDB" id="3700649at2"/>
<name>A0A1H0X5C5_9PSEU</name>
<dbReference type="Proteomes" id="UP000199691">
    <property type="component" value="Unassembled WGS sequence"/>
</dbReference>
<gene>
    <name evidence="3" type="ORF">SAMN05421507_1369</name>
</gene>
<feature type="compositionally biased region" description="Polar residues" evidence="1">
    <location>
        <begin position="130"/>
        <end position="140"/>
    </location>
</feature>
<proteinExistence type="predicted"/>
<feature type="transmembrane region" description="Helical" evidence="2">
    <location>
        <begin position="49"/>
        <end position="68"/>
    </location>
</feature>
<keyword evidence="2" id="KW-0472">Membrane</keyword>
<dbReference type="RefSeq" id="WP_143023069.1">
    <property type="nucleotide sequence ID" value="NZ_FNIX01000036.1"/>
</dbReference>
<dbReference type="AlphaFoldDB" id="A0A1H0X5C5"/>
<evidence type="ECO:0008006" key="5">
    <source>
        <dbReference type="Google" id="ProtNLM"/>
    </source>
</evidence>
<dbReference type="EMBL" id="FNIX01000036">
    <property type="protein sequence ID" value="SDP98148.1"/>
    <property type="molecule type" value="Genomic_DNA"/>
</dbReference>
<organism evidence="3 4">
    <name type="scientific">Lentzea jiangxiensis</name>
    <dbReference type="NCBI Taxonomy" id="641025"/>
    <lineage>
        <taxon>Bacteria</taxon>
        <taxon>Bacillati</taxon>
        <taxon>Actinomycetota</taxon>
        <taxon>Actinomycetes</taxon>
        <taxon>Pseudonocardiales</taxon>
        <taxon>Pseudonocardiaceae</taxon>
        <taxon>Lentzea</taxon>
    </lineage>
</organism>
<feature type="region of interest" description="Disordered" evidence="1">
    <location>
        <begin position="121"/>
        <end position="140"/>
    </location>
</feature>
<protein>
    <recommendedName>
        <fullName evidence="5">Integral membrane protein</fullName>
    </recommendedName>
</protein>
<accession>A0A1H0X5C5</accession>
<evidence type="ECO:0000313" key="3">
    <source>
        <dbReference type="EMBL" id="SDP98148.1"/>
    </source>
</evidence>
<dbReference type="Pfam" id="PF19609">
    <property type="entry name" value="DUF6114"/>
    <property type="match status" value="1"/>
</dbReference>
<evidence type="ECO:0000256" key="2">
    <source>
        <dbReference type="SAM" id="Phobius"/>
    </source>
</evidence>
<feature type="transmembrane region" description="Helical" evidence="2">
    <location>
        <begin position="98"/>
        <end position="117"/>
    </location>
</feature>
<keyword evidence="4" id="KW-1185">Reference proteome</keyword>
<evidence type="ECO:0000313" key="4">
    <source>
        <dbReference type="Proteomes" id="UP000199691"/>
    </source>
</evidence>
<dbReference type="InterPro" id="IPR046096">
    <property type="entry name" value="DUF6114"/>
</dbReference>
<feature type="transmembrane region" description="Helical" evidence="2">
    <location>
        <begin position="21"/>
        <end position="43"/>
    </location>
</feature>
<feature type="transmembrane region" description="Helical" evidence="2">
    <location>
        <begin position="75"/>
        <end position="92"/>
    </location>
</feature>
<sequence>MTAHTTARKMGQLCRTRPFAAGVATALAGVELVAVVCTSPGLLRFAGGGATASWVLGGLLVVAGATMLTQPQLRYFAGVVAIVTGLLSLVQANLGGFGAGFVLAAAGGALALAWTPLKAEGPPRAHQARFGQNPSTEKEA</sequence>